<organism evidence="8 9">
    <name type="scientific">Thalassotalea agarivorans</name>
    <name type="common">Thalassomonas agarivorans</name>
    <dbReference type="NCBI Taxonomy" id="349064"/>
    <lineage>
        <taxon>Bacteria</taxon>
        <taxon>Pseudomonadati</taxon>
        <taxon>Pseudomonadota</taxon>
        <taxon>Gammaproteobacteria</taxon>
        <taxon>Alteromonadales</taxon>
        <taxon>Colwelliaceae</taxon>
        <taxon>Thalassotalea</taxon>
    </lineage>
</organism>
<comment type="subcellular location">
    <subcellularLocation>
        <location evidence="5">Cytoplasm</location>
    </subcellularLocation>
</comment>
<proteinExistence type="inferred from homology"/>
<dbReference type="OrthoDB" id="9783509at2"/>
<dbReference type="NCBIfam" id="TIGR02273">
    <property type="entry name" value="16S_RimM"/>
    <property type="match status" value="1"/>
</dbReference>
<keyword evidence="4 5" id="KW-0143">Chaperone</keyword>
<dbReference type="Gene3D" id="2.40.30.60">
    <property type="entry name" value="RimM"/>
    <property type="match status" value="1"/>
</dbReference>
<evidence type="ECO:0000259" key="6">
    <source>
        <dbReference type="Pfam" id="PF01782"/>
    </source>
</evidence>
<dbReference type="Pfam" id="PF05239">
    <property type="entry name" value="PRC"/>
    <property type="match status" value="1"/>
</dbReference>
<dbReference type="PANTHER" id="PTHR33692">
    <property type="entry name" value="RIBOSOME MATURATION FACTOR RIMM"/>
    <property type="match status" value="1"/>
</dbReference>
<protein>
    <recommendedName>
        <fullName evidence="5">Ribosome maturation factor RimM</fullName>
    </recommendedName>
</protein>
<reference evidence="8 9" key="1">
    <citation type="submission" date="2016-10" db="EMBL/GenBank/DDBJ databases">
        <authorList>
            <person name="de Groot N.N."/>
        </authorList>
    </citation>
    <scope>NUCLEOTIDE SEQUENCE [LARGE SCALE GENOMIC DNA]</scope>
    <source>
        <strain evidence="8 9">DSM 19706</strain>
    </source>
</reference>
<evidence type="ECO:0000256" key="5">
    <source>
        <dbReference type="HAMAP-Rule" id="MF_00014"/>
    </source>
</evidence>
<keyword evidence="9" id="KW-1185">Reference proteome</keyword>
<dbReference type="GO" id="GO:0042274">
    <property type="term" value="P:ribosomal small subunit biogenesis"/>
    <property type="evidence" value="ECO:0007669"/>
    <property type="project" value="UniProtKB-UniRule"/>
</dbReference>
<dbReference type="GO" id="GO:0006364">
    <property type="term" value="P:rRNA processing"/>
    <property type="evidence" value="ECO:0007669"/>
    <property type="project" value="UniProtKB-UniRule"/>
</dbReference>
<dbReference type="EMBL" id="FOHK01000003">
    <property type="protein sequence ID" value="SES95003.1"/>
    <property type="molecule type" value="Genomic_DNA"/>
</dbReference>
<evidence type="ECO:0000256" key="4">
    <source>
        <dbReference type="ARBA" id="ARBA00023186"/>
    </source>
</evidence>
<evidence type="ECO:0000256" key="2">
    <source>
        <dbReference type="ARBA" id="ARBA00022517"/>
    </source>
</evidence>
<evidence type="ECO:0000259" key="7">
    <source>
        <dbReference type="Pfam" id="PF05239"/>
    </source>
</evidence>
<feature type="domain" description="PRC-barrel" evidence="7">
    <location>
        <begin position="97"/>
        <end position="171"/>
    </location>
</feature>
<comment type="domain">
    <text evidence="5">The PRC barrel domain binds ribosomal protein uS19.</text>
</comment>
<dbReference type="SUPFAM" id="SSF50447">
    <property type="entry name" value="Translation proteins"/>
    <property type="match status" value="1"/>
</dbReference>
<dbReference type="GO" id="GO:0005840">
    <property type="term" value="C:ribosome"/>
    <property type="evidence" value="ECO:0007669"/>
    <property type="project" value="InterPro"/>
</dbReference>
<dbReference type="GO" id="GO:0043022">
    <property type="term" value="F:ribosome binding"/>
    <property type="evidence" value="ECO:0007669"/>
    <property type="project" value="InterPro"/>
</dbReference>
<dbReference type="SUPFAM" id="SSF50346">
    <property type="entry name" value="PRC-barrel domain"/>
    <property type="match status" value="1"/>
</dbReference>
<comment type="function">
    <text evidence="5">An accessory protein needed during the final step in the assembly of 30S ribosomal subunit, possibly for assembly of the head region. Essential for efficient processing of 16S rRNA. May be needed both before and after RbfA during the maturation of 16S rRNA. It has affinity for free ribosomal 30S subunits but not for 70S ribosomes.</text>
</comment>
<dbReference type="STRING" id="349064.SAMN05660429_00745"/>
<keyword evidence="1 5" id="KW-0963">Cytoplasm</keyword>
<dbReference type="Proteomes" id="UP000199308">
    <property type="component" value="Unassembled WGS sequence"/>
</dbReference>
<dbReference type="RefSeq" id="WP_093327789.1">
    <property type="nucleotide sequence ID" value="NZ_AP027363.1"/>
</dbReference>
<sequence length="176" mass="19866">MSEVSENVILGKVGAVYGVKGWVKIHSFTQDPEAILDYFPWSLKLGKKEQRVEVEDWRKHNKGLIVKVKGFEDRDQASALVNSEIFISGESLPELPEGEFYWRDLIGMTVITNQGYNLGVVDDIMETGANDVLVVKANAKDAFGKKERLIPYVEEEVIESISIEDKQICVDWDPGF</sequence>
<dbReference type="InterPro" id="IPR011033">
    <property type="entry name" value="PRC_barrel-like_sf"/>
</dbReference>
<dbReference type="Pfam" id="PF01782">
    <property type="entry name" value="RimM"/>
    <property type="match status" value="1"/>
</dbReference>
<name>A0A1I0ALC9_THASX</name>
<dbReference type="InterPro" id="IPR036976">
    <property type="entry name" value="RimM_N_sf"/>
</dbReference>
<dbReference type="AlphaFoldDB" id="A0A1I0ALC9"/>
<evidence type="ECO:0000313" key="8">
    <source>
        <dbReference type="EMBL" id="SES95003.1"/>
    </source>
</evidence>
<feature type="domain" description="RimM N-terminal" evidence="6">
    <location>
        <begin position="10"/>
        <end position="88"/>
    </location>
</feature>
<dbReference type="InterPro" id="IPR027275">
    <property type="entry name" value="PRC-brl_dom"/>
</dbReference>
<dbReference type="GO" id="GO:0005737">
    <property type="term" value="C:cytoplasm"/>
    <property type="evidence" value="ECO:0007669"/>
    <property type="project" value="UniProtKB-SubCell"/>
</dbReference>
<gene>
    <name evidence="5" type="primary">rimM</name>
    <name evidence="8" type="ORF">SAMN05660429_00745</name>
</gene>
<dbReference type="InterPro" id="IPR002676">
    <property type="entry name" value="RimM_N"/>
</dbReference>
<keyword evidence="3 5" id="KW-0698">rRNA processing</keyword>
<comment type="similarity">
    <text evidence="5">Belongs to the RimM family.</text>
</comment>
<dbReference type="PANTHER" id="PTHR33692:SF1">
    <property type="entry name" value="RIBOSOME MATURATION FACTOR RIMM"/>
    <property type="match status" value="1"/>
</dbReference>
<comment type="subunit">
    <text evidence="5">Binds ribosomal protein uS19.</text>
</comment>
<evidence type="ECO:0000313" key="9">
    <source>
        <dbReference type="Proteomes" id="UP000199308"/>
    </source>
</evidence>
<dbReference type="InterPro" id="IPR009000">
    <property type="entry name" value="Transl_B-barrel_sf"/>
</dbReference>
<dbReference type="InterPro" id="IPR011961">
    <property type="entry name" value="RimM"/>
</dbReference>
<dbReference type="Gene3D" id="2.30.30.240">
    <property type="entry name" value="PRC-barrel domain"/>
    <property type="match status" value="1"/>
</dbReference>
<evidence type="ECO:0000256" key="3">
    <source>
        <dbReference type="ARBA" id="ARBA00022552"/>
    </source>
</evidence>
<keyword evidence="2 5" id="KW-0690">Ribosome biogenesis</keyword>
<dbReference type="HAMAP" id="MF_00014">
    <property type="entry name" value="Ribosome_mat_RimM"/>
    <property type="match status" value="1"/>
</dbReference>
<accession>A0A1I0ALC9</accession>
<evidence type="ECO:0000256" key="1">
    <source>
        <dbReference type="ARBA" id="ARBA00022490"/>
    </source>
</evidence>